<proteinExistence type="predicted"/>
<name>A0A165SQW6_9APHY</name>
<dbReference type="Proteomes" id="UP000076727">
    <property type="component" value="Unassembled WGS sequence"/>
</dbReference>
<keyword evidence="2" id="KW-1185">Reference proteome</keyword>
<organism evidence="1 2">
    <name type="scientific">Daedalea quercina L-15889</name>
    <dbReference type="NCBI Taxonomy" id="1314783"/>
    <lineage>
        <taxon>Eukaryota</taxon>
        <taxon>Fungi</taxon>
        <taxon>Dikarya</taxon>
        <taxon>Basidiomycota</taxon>
        <taxon>Agaricomycotina</taxon>
        <taxon>Agaricomycetes</taxon>
        <taxon>Polyporales</taxon>
        <taxon>Fomitopsis</taxon>
    </lineage>
</organism>
<gene>
    <name evidence="1" type="ORF">DAEQUDRAFT_32319</name>
</gene>
<sequence>MSSLHASAIFSLPSLSSPVSRLPPCPRKGTLNRRHSRVISSLSSLGHVGEVSPSHARITLPVAKLCARYVWWVVSAPFLLHDCAVAGASDGQRRLASGQRPCVFTGNQGQPDTLIA</sequence>
<dbReference type="EMBL" id="KV429041">
    <property type="protein sequence ID" value="KZT72356.1"/>
    <property type="molecule type" value="Genomic_DNA"/>
</dbReference>
<evidence type="ECO:0000313" key="1">
    <source>
        <dbReference type="EMBL" id="KZT72356.1"/>
    </source>
</evidence>
<accession>A0A165SQW6</accession>
<reference evidence="1 2" key="1">
    <citation type="journal article" date="2016" name="Mol. Biol. Evol.">
        <title>Comparative Genomics of Early-Diverging Mushroom-Forming Fungi Provides Insights into the Origins of Lignocellulose Decay Capabilities.</title>
        <authorList>
            <person name="Nagy L.G."/>
            <person name="Riley R."/>
            <person name="Tritt A."/>
            <person name="Adam C."/>
            <person name="Daum C."/>
            <person name="Floudas D."/>
            <person name="Sun H."/>
            <person name="Yadav J.S."/>
            <person name="Pangilinan J."/>
            <person name="Larsson K.H."/>
            <person name="Matsuura K."/>
            <person name="Barry K."/>
            <person name="Labutti K."/>
            <person name="Kuo R."/>
            <person name="Ohm R.A."/>
            <person name="Bhattacharya S.S."/>
            <person name="Shirouzu T."/>
            <person name="Yoshinaga Y."/>
            <person name="Martin F.M."/>
            <person name="Grigoriev I.V."/>
            <person name="Hibbett D.S."/>
        </authorList>
    </citation>
    <scope>NUCLEOTIDE SEQUENCE [LARGE SCALE GENOMIC DNA]</scope>
    <source>
        <strain evidence="1 2">L-15889</strain>
    </source>
</reference>
<evidence type="ECO:0000313" key="2">
    <source>
        <dbReference type="Proteomes" id="UP000076727"/>
    </source>
</evidence>
<protein>
    <submittedName>
        <fullName evidence="1">Uncharacterized protein</fullName>
    </submittedName>
</protein>
<dbReference type="AlphaFoldDB" id="A0A165SQW6"/>